<feature type="signal peptide" evidence="1">
    <location>
        <begin position="1"/>
        <end position="18"/>
    </location>
</feature>
<gene>
    <name evidence="2" type="ORF">SAMN02927903_02142</name>
</gene>
<protein>
    <recommendedName>
        <fullName evidence="4">Copper chaperone CopZ</fullName>
    </recommendedName>
</protein>
<dbReference type="Proteomes" id="UP000199354">
    <property type="component" value="Unassembled WGS sequence"/>
</dbReference>
<accession>A0A1G5I6Y6</accession>
<evidence type="ECO:0000313" key="3">
    <source>
        <dbReference type="Proteomes" id="UP000199354"/>
    </source>
</evidence>
<name>A0A1G5I6Y6_9FLAO</name>
<organism evidence="2 3">
    <name type="scientific">Flavobacterium caeni</name>
    <dbReference type="NCBI Taxonomy" id="490189"/>
    <lineage>
        <taxon>Bacteria</taxon>
        <taxon>Pseudomonadati</taxon>
        <taxon>Bacteroidota</taxon>
        <taxon>Flavobacteriia</taxon>
        <taxon>Flavobacteriales</taxon>
        <taxon>Flavobacteriaceae</taxon>
        <taxon>Flavobacterium</taxon>
    </lineage>
</organism>
<feature type="chain" id="PRO_5011465933" description="Copper chaperone CopZ" evidence="1">
    <location>
        <begin position="19"/>
        <end position="116"/>
    </location>
</feature>
<dbReference type="RefSeq" id="WP_091143245.1">
    <property type="nucleotide sequence ID" value="NZ_FMVF01000009.1"/>
</dbReference>
<evidence type="ECO:0008006" key="4">
    <source>
        <dbReference type="Google" id="ProtNLM"/>
    </source>
</evidence>
<evidence type="ECO:0000313" key="2">
    <source>
        <dbReference type="EMBL" id="SCY71886.1"/>
    </source>
</evidence>
<dbReference type="STRING" id="490189.SAMN02927903_02142"/>
<evidence type="ECO:0000256" key="1">
    <source>
        <dbReference type="SAM" id="SignalP"/>
    </source>
</evidence>
<dbReference type="EMBL" id="FMVF01000009">
    <property type="protein sequence ID" value="SCY71886.1"/>
    <property type="molecule type" value="Genomic_DNA"/>
</dbReference>
<dbReference type="OrthoDB" id="676338at2"/>
<proteinExistence type="predicted"/>
<keyword evidence="3" id="KW-1185">Reference proteome</keyword>
<dbReference type="Pfam" id="PF19897">
    <property type="entry name" value="DUF6370"/>
    <property type="match status" value="1"/>
</dbReference>
<dbReference type="AlphaFoldDB" id="A0A1G5I6Y6"/>
<dbReference type="InterPro" id="IPR045950">
    <property type="entry name" value="DUF6370"/>
</dbReference>
<keyword evidence="1" id="KW-0732">Signal</keyword>
<sequence length="116" mass="12624">MKKFIAIALFLGTLSVSAQDKKIENQTVDASCGQCKFGMKSKKGCDLAVKIDNQTYFVEGAKMDQFGDAHGHDGMCNTVRKAQVSGEIKGDKFVASSFKVLPVEGHKHDAHDGHKH</sequence>
<reference evidence="2 3" key="1">
    <citation type="submission" date="2016-10" db="EMBL/GenBank/DDBJ databases">
        <authorList>
            <person name="de Groot N.N."/>
        </authorList>
    </citation>
    <scope>NUCLEOTIDE SEQUENCE [LARGE SCALE GENOMIC DNA]</scope>
    <source>
        <strain evidence="2 3">CGMCC 1.7031</strain>
    </source>
</reference>